<evidence type="ECO:0000313" key="3">
    <source>
        <dbReference type="Proteomes" id="UP000290365"/>
    </source>
</evidence>
<dbReference type="EC" id="3.5.1.4" evidence="2"/>
<dbReference type="SUPFAM" id="SSF75304">
    <property type="entry name" value="Amidase signature (AS) enzymes"/>
    <property type="match status" value="1"/>
</dbReference>
<evidence type="ECO:0000313" key="2">
    <source>
        <dbReference type="EMBL" id="QBD76918.1"/>
    </source>
</evidence>
<proteinExistence type="predicted"/>
<dbReference type="InterPro" id="IPR036928">
    <property type="entry name" value="AS_sf"/>
</dbReference>
<feature type="domain" description="Amidase" evidence="1">
    <location>
        <begin position="81"/>
        <end position="490"/>
    </location>
</feature>
<accession>A0A4P6JNM8</accession>
<dbReference type="PANTHER" id="PTHR11895">
    <property type="entry name" value="TRANSAMIDASE"/>
    <property type="match status" value="1"/>
</dbReference>
<protein>
    <submittedName>
        <fullName evidence="2">Amidase</fullName>
        <ecNumber evidence="2">3.5.1.4</ecNumber>
    </submittedName>
</protein>
<dbReference type="PROSITE" id="PS00571">
    <property type="entry name" value="AMIDASES"/>
    <property type="match status" value="1"/>
</dbReference>
<keyword evidence="2" id="KW-0378">Hydrolase</keyword>
<dbReference type="GO" id="GO:0004040">
    <property type="term" value="F:amidase activity"/>
    <property type="evidence" value="ECO:0007669"/>
    <property type="project" value="UniProtKB-EC"/>
</dbReference>
<keyword evidence="3" id="KW-1185">Reference proteome</keyword>
<dbReference type="Proteomes" id="UP000290365">
    <property type="component" value="Chromosome"/>
</dbReference>
<reference evidence="2 3" key="1">
    <citation type="submission" date="2019-01" db="EMBL/GenBank/DDBJ databases">
        <title>Ktedonosporobacter rubrisoli SCAWS-G2.</title>
        <authorList>
            <person name="Huang Y."/>
            <person name="Yan B."/>
        </authorList>
    </citation>
    <scope>NUCLEOTIDE SEQUENCE [LARGE SCALE GENOMIC DNA]</scope>
    <source>
        <strain evidence="2 3">SCAWS-G2</strain>
    </source>
</reference>
<dbReference type="InterPro" id="IPR000120">
    <property type="entry name" value="Amidase"/>
</dbReference>
<dbReference type="EMBL" id="CP035758">
    <property type="protein sequence ID" value="QBD76918.1"/>
    <property type="molecule type" value="Genomic_DNA"/>
</dbReference>
<sequence>MLSRPTKEQLLAIATSYGLQCDAADLAFFLAEIDKVMASYDVLDQLEEPGLPVRYARANVYRPAAGENPYNAWYQKCSIKGARSGRLAGKLIAVKDNVCVAGVPMMNGSALLEGYIPDFDATIIARILEAGGEIVGKAVCEHLCFSAGSHSADTGPVHNPHNFDYSAGGSSSGSAVLVAAGDCDMAIGCDQGGSIRVPSSWCGVYGLKPTYGLVPYTGIFSLDLTLDHAGPLASSVSDVALLLEVIAGEDGLDPRQKDVKVEAYSAALAGEIKGLRLGLVEEGFAWPGLSEPEVDELVRKAAFQFQELGAELTSLSLPLHRLGPAILCPLYFEGSLATVMQGKGMGTNWKGFYGTSLLKAFAHGLASRIDALSDMAKMHLLLGHYMQKQYHGYYYARAQNLVRVLNKAYEDALQQVDILLMPTVPIKATRLPGQDASREERMSGVGKLTVNTCPFNATGHPAMTLPCGIIQGLPIGMMLVGRRWQDSTVLRCARAFEQLRGSS</sequence>
<dbReference type="InterPro" id="IPR023631">
    <property type="entry name" value="Amidase_dom"/>
</dbReference>
<evidence type="ECO:0000259" key="1">
    <source>
        <dbReference type="Pfam" id="PF01425"/>
    </source>
</evidence>
<dbReference type="Gene3D" id="1.10.20.60">
    <property type="entry name" value="Glu-tRNAGln amidotransferase C subunit, N-terminal domain"/>
    <property type="match status" value="1"/>
</dbReference>
<gene>
    <name evidence="2" type="ORF">EPA93_13250</name>
</gene>
<name>A0A4P6JNM8_KTERU</name>
<dbReference type="RefSeq" id="WP_129887982.1">
    <property type="nucleotide sequence ID" value="NZ_CP035758.1"/>
</dbReference>
<dbReference type="Pfam" id="PF01425">
    <property type="entry name" value="Amidase"/>
    <property type="match status" value="1"/>
</dbReference>
<dbReference type="OrthoDB" id="9811471at2"/>
<dbReference type="NCBIfam" id="NF005565">
    <property type="entry name" value="PRK07235.1"/>
    <property type="match status" value="1"/>
</dbReference>
<dbReference type="PANTHER" id="PTHR11895:SF170">
    <property type="entry name" value="AMIDASE"/>
    <property type="match status" value="1"/>
</dbReference>
<organism evidence="2 3">
    <name type="scientific">Ktedonosporobacter rubrisoli</name>
    <dbReference type="NCBI Taxonomy" id="2509675"/>
    <lineage>
        <taxon>Bacteria</taxon>
        <taxon>Bacillati</taxon>
        <taxon>Chloroflexota</taxon>
        <taxon>Ktedonobacteria</taxon>
        <taxon>Ktedonobacterales</taxon>
        <taxon>Ktedonosporobacteraceae</taxon>
        <taxon>Ktedonosporobacter</taxon>
    </lineage>
</organism>
<dbReference type="Gene3D" id="3.90.1300.10">
    <property type="entry name" value="Amidase signature (AS) domain"/>
    <property type="match status" value="1"/>
</dbReference>
<dbReference type="AlphaFoldDB" id="A0A4P6JNM8"/>
<dbReference type="InterPro" id="IPR020556">
    <property type="entry name" value="Amidase_CS"/>
</dbReference>
<dbReference type="KEGG" id="kbs:EPA93_13250"/>